<evidence type="ECO:0000256" key="4">
    <source>
        <dbReference type="ARBA" id="ARBA00023136"/>
    </source>
</evidence>
<dbReference type="InterPro" id="IPR009447">
    <property type="entry name" value="PIGW/GWT1"/>
</dbReference>
<proteinExistence type="predicted"/>
<feature type="transmembrane region" description="Helical" evidence="6">
    <location>
        <begin position="261"/>
        <end position="281"/>
    </location>
</feature>
<reference evidence="7 8" key="1">
    <citation type="submission" date="2016-10" db="EMBL/GenBank/DDBJ databases">
        <authorList>
            <person name="Cai Z."/>
        </authorList>
    </citation>
    <scope>NUCLEOTIDE SEQUENCE [LARGE SCALE GENOMIC DNA]</scope>
</reference>
<dbReference type="GO" id="GO:0072659">
    <property type="term" value="P:protein localization to plasma membrane"/>
    <property type="evidence" value="ECO:0007669"/>
    <property type="project" value="TreeGrafter"/>
</dbReference>
<comment type="subcellular location">
    <subcellularLocation>
        <location evidence="1">Membrane</location>
        <topology evidence="1">Multi-pass membrane protein</topology>
    </subcellularLocation>
</comment>
<feature type="region of interest" description="Disordered" evidence="5">
    <location>
        <begin position="535"/>
        <end position="556"/>
    </location>
</feature>
<evidence type="ECO:0000313" key="8">
    <source>
        <dbReference type="Proteomes" id="UP000256970"/>
    </source>
</evidence>
<feature type="transmembrane region" description="Helical" evidence="6">
    <location>
        <begin position="718"/>
        <end position="741"/>
    </location>
</feature>
<keyword evidence="8" id="KW-1185">Reference proteome</keyword>
<sequence length="744" mass="75273">MAAMQQAAELRRAKEQFVSNLHGTTKWEVFCVVSCLPLCLLIAAYAEAWVAARGRATGKALSRVLLGLPKFWFEFGLVVVPQLLLLMSLAPAEPAFLLLFLLWGSLALKLWMKLGHSPGSRQHMAHMLAHISAPRKRFVSVFRGGVMLTTCLAILGVDFAAFPRRYAKAEAYGTGLMDVGVGAVVWAGGLVSAASSAAAAATQPAAAAPDSRAGKHRGSWAGVWGQRLGRGLRAALPLVVLGGGRLVSTWAVGYQQHVGEYGLSWNFFWSIAAVSLATLALPVPPAWLGPVGLAVSAAHQALLSSDLRLARLMPGHGTTPAAAAAHGSGAPPVLLPVPGSLGAWLHAELPAEQRAALGFLAANKEGLGSLPGYWALHLLGAALGRQLAAGCAAAAAQGRACLAAGGSAGGGSSRAAAAVGECARVVWSWVGRLLLADCAVWLALLAAETWLEPVSRRSCNLAYVLWVTAQCMAWLLLCLMGDLLTSGLAGGASSSPASPIISSRMAARGGSSVAEPAAGAAALLATAPGSAAAAGAAAGPGGLRQRPATKRRSASSPTAALAAAGAAAAAAAAAAAGGSSEAAVGRVAASALGRRSSLEVPESPAAGGMGQQQTRHGSPASSSSSDGAAAGAAAGLPGTPERQKRLQQQQQQQHQPSVLAAGPPAPTAGNSSSSGGPMRLMLAWNRNMLALFLAANLLTGAVNLSINTLVVGRWGARSIVGLYMLVLCGLAVLLDSAGVTLKPW</sequence>
<dbReference type="GO" id="GO:0005783">
    <property type="term" value="C:endoplasmic reticulum"/>
    <property type="evidence" value="ECO:0007669"/>
    <property type="project" value="TreeGrafter"/>
</dbReference>
<name>A0A383WKK5_TETOB</name>
<feature type="region of interest" description="Disordered" evidence="5">
    <location>
        <begin position="595"/>
        <end position="674"/>
    </location>
</feature>
<evidence type="ECO:0000256" key="1">
    <source>
        <dbReference type="ARBA" id="ARBA00004141"/>
    </source>
</evidence>
<organism evidence="7 8">
    <name type="scientific">Tetradesmus obliquus</name>
    <name type="common">Green alga</name>
    <name type="synonym">Acutodesmus obliquus</name>
    <dbReference type="NCBI Taxonomy" id="3088"/>
    <lineage>
        <taxon>Eukaryota</taxon>
        <taxon>Viridiplantae</taxon>
        <taxon>Chlorophyta</taxon>
        <taxon>core chlorophytes</taxon>
        <taxon>Chlorophyceae</taxon>
        <taxon>CS clade</taxon>
        <taxon>Sphaeropleales</taxon>
        <taxon>Scenedesmaceae</taxon>
        <taxon>Tetradesmus</taxon>
    </lineage>
</organism>
<dbReference type="PANTHER" id="PTHR20661">
    <property type="entry name" value="PHOSPHATIDYLINOSITOL-GLYCAN BIOSYNTHESIS CLASS W PROTEIN"/>
    <property type="match status" value="1"/>
</dbReference>
<keyword evidence="2 6" id="KW-0812">Transmembrane</keyword>
<dbReference type="GO" id="GO:0006506">
    <property type="term" value="P:GPI anchor biosynthetic process"/>
    <property type="evidence" value="ECO:0007669"/>
    <property type="project" value="InterPro"/>
</dbReference>
<protein>
    <recommendedName>
        <fullName evidence="9">GPI-anchored wall transfer protein 1</fullName>
    </recommendedName>
</protein>
<feature type="compositionally biased region" description="Low complexity" evidence="5">
    <location>
        <begin position="617"/>
        <end position="635"/>
    </location>
</feature>
<keyword evidence="4 6" id="KW-0472">Membrane</keyword>
<feature type="transmembrane region" description="Helical" evidence="6">
    <location>
        <begin position="688"/>
        <end position="706"/>
    </location>
</feature>
<evidence type="ECO:0000256" key="3">
    <source>
        <dbReference type="ARBA" id="ARBA00022989"/>
    </source>
</evidence>
<dbReference type="AlphaFoldDB" id="A0A383WKK5"/>
<accession>A0A383WKK5</accession>
<gene>
    <name evidence="7" type="ORF">BQ4739_LOCUS18325</name>
</gene>
<dbReference type="GO" id="GO:0016020">
    <property type="term" value="C:membrane"/>
    <property type="evidence" value="ECO:0007669"/>
    <property type="project" value="UniProtKB-SubCell"/>
</dbReference>
<dbReference type="EMBL" id="FNXT01001299">
    <property type="protein sequence ID" value="SZX77995.1"/>
    <property type="molecule type" value="Genomic_DNA"/>
</dbReference>
<dbReference type="STRING" id="3088.A0A383WKK5"/>
<dbReference type="PANTHER" id="PTHR20661:SF0">
    <property type="entry name" value="PHOSPHATIDYLINOSITOL-GLYCAN BIOSYNTHESIS CLASS W PROTEIN"/>
    <property type="match status" value="1"/>
</dbReference>
<dbReference type="Pfam" id="PF06423">
    <property type="entry name" value="GWT1"/>
    <property type="match status" value="3"/>
</dbReference>
<dbReference type="Proteomes" id="UP000256970">
    <property type="component" value="Unassembled WGS sequence"/>
</dbReference>
<feature type="transmembrane region" description="Helical" evidence="6">
    <location>
        <begin position="95"/>
        <end position="112"/>
    </location>
</feature>
<evidence type="ECO:0008006" key="9">
    <source>
        <dbReference type="Google" id="ProtNLM"/>
    </source>
</evidence>
<evidence type="ECO:0000256" key="6">
    <source>
        <dbReference type="SAM" id="Phobius"/>
    </source>
</evidence>
<dbReference type="GO" id="GO:0032216">
    <property type="term" value="F:glucosaminyl-phosphatidylinositol O-acyltransferase activity"/>
    <property type="evidence" value="ECO:0007669"/>
    <property type="project" value="TreeGrafter"/>
</dbReference>
<feature type="transmembrane region" description="Helical" evidence="6">
    <location>
        <begin position="27"/>
        <end position="50"/>
    </location>
</feature>
<evidence type="ECO:0000256" key="5">
    <source>
        <dbReference type="SAM" id="MobiDB-lite"/>
    </source>
</evidence>
<evidence type="ECO:0000313" key="7">
    <source>
        <dbReference type="EMBL" id="SZX77995.1"/>
    </source>
</evidence>
<evidence type="ECO:0000256" key="2">
    <source>
        <dbReference type="ARBA" id="ARBA00022692"/>
    </source>
</evidence>
<feature type="transmembrane region" description="Helical" evidence="6">
    <location>
        <begin position="71"/>
        <end position="89"/>
    </location>
</feature>
<feature type="transmembrane region" description="Helical" evidence="6">
    <location>
        <begin position="141"/>
        <end position="162"/>
    </location>
</feature>
<keyword evidence="3 6" id="KW-1133">Transmembrane helix</keyword>